<dbReference type="AlphaFoldDB" id="A0A9W3C8M5"/>
<evidence type="ECO:0000313" key="2">
    <source>
        <dbReference type="RefSeq" id="XP_056847834.1"/>
    </source>
</evidence>
<reference evidence="1" key="1">
    <citation type="journal article" date="2019" name="Database">
        <title>The radish genome database (RadishGD): an integrated information resource for radish genomics.</title>
        <authorList>
            <person name="Yu H.J."/>
            <person name="Baek S."/>
            <person name="Lee Y.J."/>
            <person name="Cho A."/>
            <person name="Mun J.H."/>
        </authorList>
    </citation>
    <scope>NUCLEOTIDE SEQUENCE [LARGE SCALE GENOMIC DNA]</scope>
    <source>
        <strain evidence="1">cv. WK10039</strain>
    </source>
</reference>
<dbReference type="RefSeq" id="XP_056847834.1">
    <property type="nucleotide sequence ID" value="XM_056991854.1"/>
</dbReference>
<reference evidence="2" key="2">
    <citation type="submission" date="2025-08" db="UniProtKB">
        <authorList>
            <consortium name="RefSeq"/>
        </authorList>
    </citation>
    <scope>IDENTIFICATION</scope>
    <source>
        <tissue evidence="2">Leaf</tissue>
    </source>
</reference>
<dbReference type="KEGG" id="rsz:108819281"/>
<gene>
    <name evidence="2" type="primary">LOC108819281</name>
</gene>
<proteinExistence type="predicted"/>
<keyword evidence="1" id="KW-1185">Reference proteome</keyword>
<sequence length="90" mass="10484">MEVMFHSSSFLLPTDKARYALVVLNQNLPRFTPLLWEHEQQDFVCVLMEALIVSTMSYPFSSLMKTALLIRNRTTTTGLQWDLTDTEIMR</sequence>
<accession>A0A9W3C8M5</accession>
<evidence type="ECO:0000313" key="1">
    <source>
        <dbReference type="Proteomes" id="UP000504610"/>
    </source>
</evidence>
<dbReference type="GeneID" id="108819281"/>
<dbReference type="OrthoDB" id="25149at2759"/>
<name>A0A9W3C8M5_RAPSA</name>
<protein>
    <submittedName>
        <fullName evidence="2">Uncharacterized protein LOC108819281</fullName>
    </submittedName>
</protein>
<dbReference type="Proteomes" id="UP000504610">
    <property type="component" value="Chromosome 8"/>
</dbReference>
<organism evidence="1 2">
    <name type="scientific">Raphanus sativus</name>
    <name type="common">Radish</name>
    <name type="synonym">Raphanus raphanistrum var. sativus</name>
    <dbReference type="NCBI Taxonomy" id="3726"/>
    <lineage>
        <taxon>Eukaryota</taxon>
        <taxon>Viridiplantae</taxon>
        <taxon>Streptophyta</taxon>
        <taxon>Embryophyta</taxon>
        <taxon>Tracheophyta</taxon>
        <taxon>Spermatophyta</taxon>
        <taxon>Magnoliopsida</taxon>
        <taxon>eudicotyledons</taxon>
        <taxon>Gunneridae</taxon>
        <taxon>Pentapetalae</taxon>
        <taxon>rosids</taxon>
        <taxon>malvids</taxon>
        <taxon>Brassicales</taxon>
        <taxon>Brassicaceae</taxon>
        <taxon>Brassiceae</taxon>
        <taxon>Raphanus</taxon>
    </lineage>
</organism>